<proteinExistence type="predicted"/>
<feature type="domain" description="PIN" evidence="1">
    <location>
        <begin position="3"/>
        <end position="127"/>
    </location>
</feature>
<evidence type="ECO:0000313" key="2">
    <source>
        <dbReference type="EMBL" id="PIP63796.1"/>
    </source>
</evidence>
<evidence type="ECO:0000313" key="3">
    <source>
        <dbReference type="Proteomes" id="UP000229699"/>
    </source>
</evidence>
<dbReference type="InterPro" id="IPR002716">
    <property type="entry name" value="PIN_dom"/>
</dbReference>
<dbReference type="SUPFAM" id="SSF88723">
    <property type="entry name" value="PIN domain-like"/>
    <property type="match status" value="1"/>
</dbReference>
<gene>
    <name evidence="2" type="ORF">COW97_00520</name>
</gene>
<dbReference type="Proteomes" id="UP000229699">
    <property type="component" value="Unassembled WGS sequence"/>
</dbReference>
<dbReference type="AlphaFoldDB" id="A0A2H0C1K0"/>
<protein>
    <recommendedName>
        <fullName evidence="1">PIN domain-containing protein</fullName>
    </recommendedName>
</protein>
<evidence type="ECO:0000259" key="1">
    <source>
        <dbReference type="SMART" id="SM00670"/>
    </source>
</evidence>
<organism evidence="2 3">
    <name type="scientific">Candidatus Roizmanbacteria bacterium CG22_combo_CG10-13_8_21_14_all_34_12</name>
    <dbReference type="NCBI Taxonomy" id="1974860"/>
    <lineage>
        <taxon>Bacteria</taxon>
        <taxon>Candidatus Roizmaniibacteriota</taxon>
    </lineage>
</organism>
<comment type="caution">
    <text evidence="2">The sequence shown here is derived from an EMBL/GenBank/DDBJ whole genome shotgun (WGS) entry which is preliminary data.</text>
</comment>
<dbReference type="Pfam" id="PF01850">
    <property type="entry name" value="PIN"/>
    <property type="match status" value="1"/>
</dbReference>
<name>A0A2H0C1K0_9BACT</name>
<dbReference type="InterPro" id="IPR029060">
    <property type="entry name" value="PIN-like_dom_sf"/>
</dbReference>
<sequence length="129" mass="15090">MKSTVVIDTNILLRYLRNDHPTLSIKAQKIFDKAYKNDVNIYFDEIVLAETIWVLSSHFKTPKSLVVSKLLEQLYFDWIVNPRKKLMIKALGLFGKTNLSYIDCWIFTINQSLKTSSLETFDNDLKKLK</sequence>
<dbReference type="SMART" id="SM00670">
    <property type="entry name" value="PINc"/>
    <property type="match status" value="1"/>
</dbReference>
<dbReference type="Gene3D" id="3.40.50.1010">
    <property type="entry name" value="5'-nuclease"/>
    <property type="match status" value="1"/>
</dbReference>
<accession>A0A2H0C1K0</accession>
<dbReference type="EMBL" id="PCTC01000012">
    <property type="protein sequence ID" value="PIP63796.1"/>
    <property type="molecule type" value="Genomic_DNA"/>
</dbReference>
<reference evidence="2 3" key="1">
    <citation type="submission" date="2017-09" db="EMBL/GenBank/DDBJ databases">
        <title>Depth-based differentiation of microbial function through sediment-hosted aquifers and enrichment of novel symbionts in the deep terrestrial subsurface.</title>
        <authorList>
            <person name="Probst A.J."/>
            <person name="Ladd B."/>
            <person name="Jarett J.K."/>
            <person name="Geller-Mcgrath D.E."/>
            <person name="Sieber C.M."/>
            <person name="Emerson J.B."/>
            <person name="Anantharaman K."/>
            <person name="Thomas B.C."/>
            <person name="Malmstrom R."/>
            <person name="Stieglmeier M."/>
            <person name="Klingl A."/>
            <person name="Woyke T."/>
            <person name="Ryan C.M."/>
            <person name="Banfield J.F."/>
        </authorList>
    </citation>
    <scope>NUCLEOTIDE SEQUENCE [LARGE SCALE GENOMIC DNA]</scope>
    <source>
        <strain evidence="2">CG22_combo_CG10-13_8_21_14_all_34_12</strain>
    </source>
</reference>